<organism evidence="2 3">
    <name type="scientific">Quercus rubra</name>
    <name type="common">Northern red oak</name>
    <name type="synonym">Quercus borealis</name>
    <dbReference type="NCBI Taxonomy" id="3512"/>
    <lineage>
        <taxon>Eukaryota</taxon>
        <taxon>Viridiplantae</taxon>
        <taxon>Streptophyta</taxon>
        <taxon>Embryophyta</taxon>
        <taxon>Tracheophyta</taxon>
        <taxon>Spermatophyta</taxon>
        <taxon>Magnoliopsida</taxon>
        <taxon>eudicotyledons</taxon>
        <taxon>Gunneridae</taxon>
        <taxon>Pentapetalae</taxon>
        <taxon>rosids</taxon>
        <taxon>fabids</taxon>
        <taxon>Fagales</taxon>
        <taxon>Fagaceae</taxon>
        <taxon>Quercus</taxon>
    </lineage>
</organism>
<name>A0AAN7F7R0_QUERU</name>
<dbReference type="PANTHER" id="PTHR17630:SF52">
    <property type="entry name" value="ENDO-1,3-1,4-BETA-D-GLUCANASE-LIKE PROTEIN"/>
    <property type="match status" value="1"/>
</dbReference>
<reference evidence="2 3" key="1">
    <citation type="journal article" date="2023" name="G3 (Bethesda)">
        <title>A haplotype-resolved chromosome-scale genome for Quercus rubra L. provides insights into the genetics of adaptive traits for red oak species.</title>
        <authorList>
            <person name="Kapoor B."/>
            <person name="Jenkins J."/>
            <person name="Schmutz J."/>
            <person name="Zhebentyayeva T."/>
            <person name="Kuelheim C."/>
            <person name="Coggeshall M."/>
            <person name="Heim C."/>
            <person name="Lasky J.R."/>
            <person name="Leites L."/>
            <person name="Islam-Faridi N."/>
            <person name="Romero-Severson J."/>
            <person name="DeLeo V.L."/>
            <person name="Lucas S.M."/>
            <person name="Lazic D."/>
            <person name="Gailing O."/>
            <person name="Carlson J."/>
            <person name="Staton M."/>
        </authorList>
    </citation>
    <scope>NUCLEOTIDE SEQUENCE [LARGE SCALE GENOMIC DNA]</scope>
    <source>
        <strain evidence="2">Pseudo-F2</strain>
    </source>
</reference>
<keyword evidence="3" id="KW-1185">Reference proteome</keyword>
<comment type="caution">
    <text evidence="2">The sequence shown here is derived from an EMBL/GenBank/DDBJ whole genome shotgun (WGS) entry which is preliminary data.</text>
</comment>
<dbReference type="Gene3D" id="3.40.50.1820">
    <property type="entry name" value="alpha/beta hydrolase"/>
    <property type="match status" value="1"/>
</dbReference>
<dbReference type="SUPFAM" id="SSF53474">
    <property type="entry name" value="alpha/beta-Hydrolases"/>
    <property type="match status" value="1"/>
</dbReference>
<dbReference type="PANTHER" id="PTHR17630">
    <property type="entry name" value="DIENELACTONE HYDROLASE"/>
    <property type="match status" value="1"/>
</dbReference>
<dbReference type="Proteomes" id="UP001324115">
    <property type="component" value="Unassembled WGS sequence"/>
</dbReference>
<dbReference type="InterPro" id="IPR002925">
    <property type="entry name" value="Dienelactn_hydro"/>
</dbReference>
<gene>
    <name evidence="2" type="ORF">RGQ29_023994</name>
</gene>
<dbReference type="EMBL" id="JAXUIC010000006">
    <property type="protein sequence ID" value="KAK4587084.1"/>
    <property type="molecule type" value="Genomic_DNA"/>
</dbReference>
<evidence type="ECO:0000313" key="3">
    <source>
        <dbReference type="Proteomes" id="UP001324115"/>
    </source>
</evidence>
<accession>A0AAN7F7R0</accession>
<dbReference type="InterPro" id="IPR029058">
    <property type="entry name" value="AB_hydrolase_fold"/>
</dbReference>
<dbReference type="GO" id="GO:0016787">
    <property type="term" value="F:hydrolase activity"/>
    <property type="evidence" value="ECO:0007669"/>
    <property type="project" value="InterPro"/>
</dbReference>
<dbReference type="AlphaFoldDB" id="A0AAN7F7R0"/>
<evidence type="ECO:0000313" key="2">
    <source>
        <dbReference type="EMBL" id="KAK4587084.1"/>
    </source>
</evidence>
<protein>
    <recommendedName>
        <fullName evidence="1">Dienelactone hydrolase domain-containing protein</fullName>
    </recommendedName>
</protein>
<sequence length="240" mass="26097">MSCSQCFENPPTLSPTYGAGTVEEFGGLQTYATGSPHSKLAILLISDIYGYEAPNVRKLADKIAAAGFLVVVPDFFYGDLVIDYNDPNFDVKLWGKVHNPDKGYEDAKAVIAALKSKGVSTIGAAGFCWGGMVLVKLASSTDLHAAVVLHPGSITEDEVDDVKIHIAILGAEIDQWSPSEKLKQFGEKLSAKSEFDSFVKIFPGVAHGWTVRYNVDDESAVKSAEESHLDMLNWFTKYVK</sequence>
<evidence type="ECO:0000259" key="1">
    <source>
        <dbReference type="Pfam" id="PF01738"/>
    </source>
</evidence>
<feature type="domain" description="Dienelactone hydrolase" evidence="1">
    <location>
        <begin position="29"/>
        <end position="238"/>
    </location>
</feature>
<dbReference type="Pfam" id="PF01738">
    <property type="entry name" value="DLH"/>
    <property type="match status" value="1"/>
</dbReference>
<proteinExistence type="predicted"/>